<comment type="caution">
    <text evidence="1">The sequence shown here is derived from an EMBL/GenBank/DDBJ whole genome shotgun (WGS) entry which is preliminary data.</text>
</comment>
<dbReference type="Pfam" id="PF14132">
    <property type="entry name" value="DUF4299"/>
    <property type="match status" value="1"/>
</dbReference>
<reference evidence="1" key="1">
    <citation type="journal article" date="2021" name="PeerJ">
        <title>Extensive microbial diversity within the chicken gut microbiome revealed by metagenomics and culture.</title>
        <authorList>
            <person name="Gilroy R."/>
            <person name="Ravi A."/>
            <person name="Getino M."/>
            <person name="Pursley I."/>
            <person name="Horton D.L."/>
            <person name="Alikhan N.F."/>
            <person name="Baker D."/>
            <person name="Gharbi K."/>
            <person name="Hall N."/>
            <person name="Watson M."/>
            <person name="Adriaenssens E.M."/>
            <person name="Foster-Nyarko E."/>
            <person name="Jarju S."/>
            <person name="Secka A."/>
            <person name="Antonio M."/>
            <person name="Oren A."/>
            <person name="Chaudhuri R.R."/>
            <person name="La Ragione R."/>
            <person name="Hildebrand F."/>
            <person name="Pallen M.J."/>
        </authorList>
    </citation>
    <scope>NUCLEOTIDE SEQUENCE</scope>
    <source>
        <strain evidence="1">ChiW4-1371</strain>
    </source>
</reference>
<name>A0A9D2KD15_9BACT</name>
<reference evidence="1" key="2">
    <citation type="submission" date="2021-04" db="EMBL/GenBank/DDBJ databases">
        <authorList>
            <person name="Gilroy R."/>
        </authorList>
    </citation>
    <scope>NUCLEOTIDE SEQUENCE</scope>
    <source>
        <strain evidence="1">ChiW4-1371</strain>
    </source>
</reference>
<dbReference type="InterPro" id="IPR025387">
    <property type="entry name" value="DUF4299"/>
</dbReference>
<proteinExistence type="predicted"/>
<sequence length="310" mass="36421">MNINFFIEDLKYKGNITIGKMIEIGQHISQFDLSSDYEELDENLKYFGGLDRYFAEKIKHYQFITLGQKGVSARGFELSYKSSKKSYCIKMFLPCSIDDFKIVFDYIKKLCAYLDTNKVIIKKDEEYTADNIEEYPYMQQIMSSLKQTMRAFKKQKEPDTIEFSGIIREVSFDEKMFTEIMASENPVEKFSTIFTDIQKIDAYTPRQEFHRGKYIGVYTLTETVRTILPFKPAVSSQYEYMASDDDIEYWDLNLVVIEGDPADIKSYRVFGSIRYSKFIEKLPKDKYKFIDADYILVEGLSRAEIEKLLD</sequence>
<dbReference type="EMBL" id="DXAQ01000098">
    <property type="protein sequence ID" value="HIZ89558.1"/>
    <property type="molecule type" value="Genomic_DNA"/>
</dbReference>
<protein>
    <submittedName>
        <fullName evidence="1">DUF4299 domain-containing protein</fullName>
    </submittedName>
</protein>
<evidence type="ECO:0000313" key="2">
    <source>
        <dbReference type="Proteomes" id="UP000824176"/>
    </source>
</evidence>
<gene>
    <name evidence="1" type="ORF">H9804_06410</name>
</gene>
<dbReference type="Proteomes" id="UP000824176">
    <property type="component" value="Unassembled WGS sequence"/>
</dbReference>
<accession>A0A9D2KD15</accession>
<evidence type="ECO:0000313" key="1">
    <source>
        <dbReference type="EMBL" id="HIZ89558.1"/>
    </source>
</evidence>
<organism evidence="1 2">
    <name type="scientific">Candidatus Mucispirillum faecigallinarum</name>
    <dbReference type="NCBI Taxonomy" id="2838699"/>
    <lineage>
        <taxon>Bacteria</taxon>
        <taxon>Pseudomonadati</taxon>
        <taxon>Deferribacterota</taxon>
        <taxon>Deferribacteres</taxon>
        <taxon>Deferribacterales</taxon>
        <taxon>Mucispirillaceae</taxon>
        <taxon>Mucispirillum</taxon>
    </lineage>
</organism>
<dbReference type="AlphaFoldDB" id="A0A9D2KD15"/>